<gene>
    <name evidence="8" type="ORF">D3878_22610</name>
</gene>
<keyword evidence="3 6" id="KW-1133">Transmembrane helix</keyword>
<dbReference type="RefSeq" id="WP_119788093.1">
    <property type="nucleotide sequence ID" value="NZ_QYUQ01000002.1"/>
</dbReference>
<keyword evidence="2 6" id="KW-0812">Transmembrane</keyword>
<dbReference type="OrthoDB" id="9154783at2"/>
<feature type="region of interest" description="Disordered" evidence="5">
    <location>
        <begin position="78"/>
        <end position="105"/>
    </location>
</feature>
<evidence type="ECO:0000313" key="9">
    <source>
        <dbReference type="Proteomes" id="UP000266327"/>
    </source>
</evidence>
<evidence type="ECO:0000256" key="1">
    <source>
        <dbReference type="ARBA" id="ARBA00022475"/>
    </source>
</evidence>
<dbReference type="Pfam" id="PF06305">
    <property type="entry name" value="LapA_dom"/>
    <property type="match status" value="1"/>
</dbReference>
<feature type="compositionally biased region" description="Polar residues" evidence="5">
    <location>
        <begin position="81"/>
        <end position="97"/>
    </location>
</feature>
<dbReference type="Proteomes" id="UP000266327">
    <property type="component" value="Unassembled WGS sequence"/>
</dbReference>
<dbReference type="AlphaFoldDB" id="A0A3A3GQI2"/>
<keyword evidence="4 6" id="KW-0472">Membrane</keyword>
<keyword evidence="9" id="KW-1185">Reference proteome</keyword>
<protein>
    <submittedName>
        <fullName evidence="8">LapA family protein</fullName>
    </submittedName>
</protein>
<organism evidence="8 9">
    <name type="scientific">Noviherbaspirillum sedimenti</name>
    <dbReference type="NCBI Taxonomy" id="2320865"/>
    <lineage>
        <taxon>Bacteria</taxon>
        <taxon>Pseudomonadati</taxon>
        <taxon>Pseudomonadota</taxon>
        <taxon>Betaproteobacteria</taxon>
        <taxon>Burkholderiales</taxon>
        <taxon>Oxalobacteraceae</taxon>
        <taxon>Noviherbaspirillum</taxon>
    </lineage>
</organism>
<evidence type="ECO:0000256" key="2">
    <source>
        <dbReference type="ARBA" id="ARBA00022692"/>
    </source>
</evidence>
<feature type="transmembrane region" description="Helical" evidence="6">
    <location>
        <begin position="44"/>
        <end position="66"/>
    </location>
</feature>
<proteinExistence type="predicted"/>
<comment type="caution">
    <text evidence="8">The sequence shown here is derived from an EMBL/GenBank/DDBJ whole genome shotgun (WGS) entry which is preliminary data.</text>
</comment>
<evidence type="ECO:0000256" key="4">
    <source>
        <dbReference type="ARBA" id="ARBA00023136"/>
    </source>
</evidence>
<evidence type="ECO:0000259" key="7">
    <source>
        <dbReference type="Pfam" id="PF06305"/>
    </source>
</evidence>
<accession>A0A3A3GQI2</accession>
<evidence type="ECO:0000256" key="3">
    <source>
        <dbReference type="ARBA" id="ARBA00022989"/>
    </source>
</evidence>
<dbReference type="InterPro" id="IPR010445">
    <property type="entry name" value="LapA_dom"/>
</dbReference>
<keyword evidence="1" id="KW-1003">Cell membrane</keyword>
<feature type="transmembrane region" description="Helical" evidence="6">
    <location>
        <begin position="7"/>
        <end position="24"/>
    </location>
</feature>
<feature type="domain" description="Lipopolysaccharide assembly protein A" evidence="7">
    <location>
        <begin position="28"/>
        <end position="85"/>
    </location>
</feature>
<evidence type="ECO:0000256" key="6">
    <source>
        <dbReference type="SAM" id="Phobius"/>
    </source>
</evidence>
<dbReference type="GO" id="GO:0005886">
    <property type="term" value="C:plasma membrane"/>
    <property type="evidence" value="ECO:0007669"/>
    <property type="project" value="InterPro"/>
</dbReference>
<reference evidence="9" key="1">
    <citation type="submission" date="2018-09" db="EMBL/GenBank/DDBJ databases">
        <authorList>
            <person name="Zhu H."/>
        </authorList>
    </citation>
    <scope>NUCLEOTIDE SEQUENCE [LARGE SCALE GENOMIC DNA]</scope>
    <source>
        <strain evidence="9">K1S02-23</strain>
    </source>
</reference>
<sequence length="105" mass="11666">MRLVSKIIWSLLFIIVFVVALKNMDREATLAFFSGHEVHAPLPLVLLAFTVIGFVLGVLAMTPTFFRQRRDLAKQRKAIKTMQQDSEAQQLARSQPPSADAIAGA</sequence>
<evidence type="ECO:0000313" key="8">
    <source>
        <dbReference type="EMBL" id="RJG04616.1"/>
    </source>
</evidence>
<name>A0A3A3GQI2_9BURK</name>
<dbReference type="EMBL" id="QYUQ01000002">
    <property type="protein sequence ID" value="RJG04616.1"/>
    <property type="molecule type" value="Genomic_DNA"/>
</dbReference>
<evidence type="ECO:0000256" key="5">
    <source>
        <dbReference type="SAM" id="MobiDB-lite"/>
    </source>
</evidence>